<reference evidence="2" key="1">
    <citation type="journal article" date="2012" name="PLoS ONE">
        <title>Gene sets for utilization of primary and secondary nutrition supplies in the distal gut of endangered iberian lynx.</title>
        <authorList>
            <person name="Alcaide M."/>
            <person name="Messina E."/>
            <person name="Richter M."/>
            <person name="Bargiela R."/>
            <person name="Peplies J."/>
            <person name="Huws S.A."/>
            <person name="Newbold C.J."/>
            <person name="Golyshin P.N."/>
            <person name="Simon M.A."/>
            <person name="Lopez G."/>
            <person name="Yakimov M.M."/>
            <person name="Ferrer M."/>
        </authorList>
    </citation>
    <scope>NUCLEOTIDE SEQUENCE</scope>
</reference>
<dbReference type="PANTHER" id="PTHR47260:SF3">
    <property type="entry name" value="THIOESTERASE FAMILY PROTEIN (AFU_ORTHOLOGUE AFUA_7G03960)"/>
    <property type="match status" value="1"/>
</dbReference>
<dbReference type="InterPro" id="IPR052061">
    <property type="entry name" value="PTE-AB_protein"/>
</dbReference>
<dbReference type="SUPFAM" id="SSF54637">
    <property type="entry name" value="Thioesterase/thiol ester dehydrase-isomerase"/>
    <property type="match status" value="1"/>
</dbReference>
<sequence>MKKLVNPYIGKQGYNCFGCAPGNPIGLCLEFWEDGDDIVTEWSPSTNYQGWIDTLHGGIISTLMDEVAGWVISRKLQTAGMTTSLNVKFKKPVMTTEPKITVRARMASQKRSFIQIHIELLNSQGELCDEAEAVYYAFNKEKAAEMGFTGCRAEGEV</sequence>
<feature type="domain" description="Thioesterase" evidence="1">
    <location>
        <begin position="54"/>
        <end position="128"/>
    </location>
</feature>
<dbReference type="Pfam" id="PF03061">
    <property type="entry name" value="4HBT"/>
    <property type="match status" value="1"/>
</dbReference>
<dbReference type="Gene3D" id="3.10.129.10">
    <property type="entry name" value="Hotdog Thioesterase"/>
    <property type="match status" value="1"/>
</dbReference>
<dbReference type="CDD" id="cd03443">
    <property type="entry name" value="PaaI_thioesterase"/>
    <property type="match status" value="1"/>
</dbReference>
<dbReference type="InterPro" id="IPR006683">
    <property type="entry name" value="Thioestr_dom"/>
</dbReference>
<dbReference type="AlphaFoldDB" id="J9G143"/>
<keyword evidence="2" id="KW-0378">Hydrolase</keyword>
<organism evidence="2">
    <name type="scientific">gut metagenome</name>
    <dbReference type="NCBI Taxonomy" id="749906"/>
    <lineage>
        <taxon>unclassified sequences</taxon>
        <taxon>metagenomes</taxon>
        <taxon>organismal metagenomes</taxon>
    </lineage>
</organism>
<evidence type="ECO:0000313" key="2">
    <source>
        <dbReference type="EMBL" id="EJX00967.1"/>
    </source>
</evidence>
<protein>
    <submittedName>
        <fullName evidence="2">Protein containing Thioesterase superfamily domain protein</fullName>
        <ecNumber evidence="2">3.1.2.23</ecNumber>
    </submittedName>
</protein>
<gene>
    <name evidence="2" type="ORF">EVA_10928</name>
</gene>
<proteinExistence type="predicted"/>
<dbReference type="InterPro" id="IPR029069">
    <property type="entry name" value="HotDog_dom_sf"/>
</dbReference>
<dbReference type="EMBL" id="AMCI01003152">
    <property type="protein sequence ID" value="EJX00967.1"/>
    <property type="molecule type" value="Genomic_DNA"/>
</dbReference>
<accession>J9G143</accession>
<dbReference type="GO" id="GO:0018739">
    <property type="term" value="F:4-hydroxybenzoyl-CoA thioesterase activity"/>
    <property type="evidence" value="ECO:0007669"/>
    <property type="project" value="UniProtKB-EC"/>
</dbReference>
<dbReference type="PANTHER" id="PTHR47260">
    <property type="entry name" value="UPF0644 PROTEIN PB2B4.06"/>
    <property type="match status" value="1"/>
</dbReference>
<name>J9G143_9ZZZZ</name>
<comment type="caution">
    <text evidence="2">The sequence shown here is derived from an EMBL/GenBank/DDBJ whole genome shotgun (WGS) entry which is preliminary data.</text>
</comment>
<dbReference type="EC" id="3.1.2.23" evidence="2"/>
<evidence type="ECO:0000259" key="1">
    <source>
        <dbReference type="Pfam" id="PF03061"/>
    </source>
</evidence>